<keyword evidence="1" id="KW-1133">Transmembrane helix</keyword>
<dbReference type="EMBL" id="SAWY01000018">
    <property type="protein sequence ID" value="TPH15877.1"/>
    <property type="molecule type" value="Genomic_DNA"/>
</dbReference>
<dbReference type="GO" id="GO:0043164">
    <property type="term" value="P:Gram-negative-bacterium-type cell wall biogenesis"/>
    <property type="evidence" value="ECO:0007669"/>
    <property type="project" value="TreeGrafter"/>
</dbReference>
<dbReference type="GO" id="GO:0005886">
    <property type="term" value="C:plasma membrane"/>
    <property type="evidence" value="ECO:0007669"/>
    <property type="project" value="TreeGrafter"/>
</dbReference>
<comment type="caution">
    <text evidence="3">The sequence shown here is derived from an EMBL/GenBank/DDBJ whole genome shotgun (WGS) entry which is preliminary data.</text>
</comment>
<sequence>MLDVFLLKKILTVLLMPINIVIILLLTGLIFKKCKAKFSTNNIKIAVILLVICSLAPISDRLMHTLESTHPTYSKTTKQIDYIVVLGCRHTSSSFMPATSELATCSLQRTVEAFRLFKLHPEARMITSGHAFNDKVSNAAKVKEALVLLGVPEQKIIQENFAKDTEEEAQLIAPRIQETSAILVTNASHMPRAINYFNSQNVYPIAAPTGFWVKNLTGDKGWRHYFPSTLKLQQTSIAWYEYLGLTVQWLKALFA</sequence>
<accession>A0A502L6B2</accession>
<protein>
    <recommendedName>
        <fullName evidence="2">DUF218 domain-containing protein</fullName>
    </recommendedName>
</protein>
<dbReference type="PANTHER" id="PTHR30336">
    <property type="entry name" value="INNER MEMBRANE PROTEIN, PROBABLE PERMEASE"/>
    <property type="match status" value="1"/>
</dbReference>
<dbReference type="CDD" id="cd06259">
    <property type="entry name" value="YdcF-like"/>
    <property type="match status" value="1"/>
</dbReference>
<keyword evidence="1" id="KW-0812">Transmembrane</keyword>
<dbReference type="OrthoDB" id="9809813at2"/>
<dbReference type="InterPro" id="IPR003848">
    <property type="entry name" value="DUF218"/>
</dbReference>
<dbReference type="InterPro" id="IPR014729">
    <property type="entry name" value="Rossmann-like_a/b/a_fold"/>
</dbReference>
<dbReference type="PANTHER" id="PTHR30336:SF4">
    <property type="entry name" value="ENVELOPE BIOGENESIS FACTOR ELYC"/>
    <property type="match status" value="1"/>
</dbReference>
<keyword evidence="1" id="KW-0472">Membrane</keyword>
<dbReference type="AlphaFoldDB" id="A0A502L6B2"/>
<dbReference type="GO" id="GO:0000270">
    <property type="term" value="P:peptidoglycan metabolic process"/>
    <property type="evidence" value="ECO:0007669"/>
    <property type="project" value="TreeGrafter"/>
</dbReference>
<keyword evidence="4" id="KW-1185">Reference proteome</keyword>
<dbReference type="Proteomes" id="UP000315303">
    <property type="component" value="Unassembled WGS sequence"/>
</dbReference>
<evidence type="ECO:0000313" key="4">
    <source>
        <dbReference type="Proteomes" id="UP000315303"/>
    </source>
</evidence>
<evidence type="ECO:0000259" key="2">
    <source>
        <dbReference type="Pfam" id="PF02698"/>
    </source>
</evidence>
<organism evidence="3 4">
    <name type="scientific">Litorilituus lipolyticus</name>
    <dbReference type="NCBI Taxonomy" id="2491017"/>
    <lineage>
        <taxon>Bacteria</taxon>
        <taxon>Pseudomonadati</taxon>
        <taxon>Pseudomonadota</taxon>
        <taxon>Gammaproteobacteria</taxon>
        <taxon>Alteromonadales</taxon>
        <taxon>Colwelliaceae</taxon>
        <taxon>Litorilituus</taxon>
    </lineage>
</organism>
<feature type="domain" description="DUF218" evidence="2">
    <location>
        <begin position="81"/>
        <end position="244"/>
    </location>
</feature>
<dbReference type="Pfam" id="PF02698">
    <property type="entry name" value="DUF218"/>
    <property type="match status" value="1"/>
</dbReference>
<feature type="transmembrane region" description="Helical" evidence="1">
    <location>
        <begin position="43"/>
        <end position="59"/>
    </location>
</feature>
<dbReference type="InterPro" id="IPR051599">
    <property type="entry name" value="Cell_Envelope_Assoc"/>
</dbReference>
<name>A0A502L6B2_9GAMM</name>
<evidence type="ECO:0000313" key="3">
    <source>
        <dbReference type="EMBL" id="TPH15877.1"/>
    </source>
</evidence>
<feature type="transmembrane region" description="Helical" evidence="1">
    <location>
        <begin position="12"/>
        <end position="31"/>
    </location>
</feature>
<proteinExistence type="predicted"/>
<reference evidence="3 4" key="1">
    <citation type="submission" date="2019-01" db="EMBL/GenBank/DDBJ databases">
        <title>Litorilituus lipolytica sp. nov., isolated from intertidal sand of the Yellow Sea in China.</title>
        <authorList>
            <person name="Liu A."/>
        </authorList>
    </citation>
    <scope>NUCLEOTIDE SEQUENCE [LARGE SCALE GENOMIC DNA]</scope>
    <source>
        <strain evidence="3 4">RZ04</strain>
    </source>
</reference>
<evidence type="ECO:0000256" key="1">
    <source>
        <dbReference type="SAM" id="Phobius"/>
    </source>
</evidence>
<dbReference type="Gene3D" id="3.40.50.620">
    <property type="entry name" value="HUPs"/>
    <property type="match status" value="1"/>
</dbReference>
<gene>
    <name evidence="3" type="ORF">EPA86_07870</name>
</gene>